<dbReference type="PANTHER" id="PTHR47331">
    <property type="entry name" value="PHD-TYPE DOMAIN-CONTAINING PROTEIN"/>
    <property type="match status" value="1"/>
</dbReference>
<protein>
    <submittedName>
        <fullName evidence="2">Reverse transcriptase domain-containing protein</fullName>
    </submittedName>
</protein>
<name>A0A1I7WGW0_HETBA</name>
<proteinExistence type="predicted"/>
<dbReference type="WBParaSite" id="Hba_04232">
    <property type="protein sequence ID" value="Hba_04232"/>
    <property type="gene ID" value="Hba_04232"/>
</dbReference>
<evidence type="ECO:0000313" key="1">
    <source>
        <dbReference type="Proteomes" id="UP000095283"/>
    </source>
</evidence>
<sequence>MKVFLNELAHSTCQHRGVLKPAKATPLRIVFDASQKSRWFPSFNDCISEGLTFMNKIHEILIAAKWGKIMITADIQASFVQIRIPEEHKDLTRFLWVKDTEKPLDRSNIQIFRFTRVPFGINASPSILNMTISKRMMDIGTPLAMEILNKPYVDCSGFPLPFLFS</sequence>
<reference evidence="2" key="1">
    <citation type="submission" date="2016-11" db="UniProtKB">
        <authorList>
            <consortium name="WormBaseParasite"/>
        </authorList>
    </citation>
    <scope>IDENTIFICATION</scope>
</reference>
<dbReference type="InterPro" id="IPR043128">
    <property type="entry name" value="Rev_trsase/Diguanyl_cyclase"/>
</dbReference>
<dbReference type="Proteomes" id="UP000095283">
    <property type="component" value="Unplaced"/>
</dbReference>
<evidence type="ECO:0000313" key="2">
    <source>
        <dbReference type="WBParaSite" id="Hba_04232"/>
    </source>
</evidence>
<accession>A0A1I7WGW0</accession>
<dbReference type="Gene3D" id="3.30.70.270">
    <property type="match status" value="1"/>
</dbReference>
<dbReference type="SUPFAM" id="SSF56672">
    <property type="entry name" value="DNA/RNA polymerases"/>
    <property type="match status" value="1"/>
</dbReference>
<dbReference type="AlphaFoldDB" id="A0A1I7WGW0"/>
<dbReference type="InterPro" id="IPR043502">
    <property type="entry name" value="DNA/RNA_pol_sf"/>
</dbReference>
<keyword evidence="1" id="KW-1185">Reference proteome</keyword>
<organism evidence="1 2">
    <name type="scientific">Heterorhabditis bacteriophora</name>
    <name type="common">Entomopathogenic nematode worm</name>
    <dbReference type="NCBI Taxonomy" id="37862"/>
    <lineage>
        <taxon>Eukaryota</taxon>
        <taxon>Metazoa</taxon>
        <taxon>Ecdysozoa</taxon>
        <taxon>Nematoda</taxon>
        <taxon>Chromadorea</taxon>
        <taxon>Rhabditida</taxon>
        <taxon>Rhabditina</taxon>
        <taxon>Rhabditomorpha</taxon>
        <taxon>Strongyloidea</taxon>
        <taxon>Heterorhabditidae</taxon>
        <taxon>Heterorhabditis</taxon>
    </lineage>
</organism>
<dbReference type="Gene3D" id="3.10.10.10">
    <property type="entry name" value="HIV Type 1 Reverse Transcriptase, subunit A, domain 1"/>
    <property type="match status" value="1"/>
</dbReference>